<proteinExistence type="predicted"/>
<gene>
    <name evidence="1" type="ORF">FNW11_16760</name>
</gene>
<reference evidence="1 2" key="1">
    <citation type="submission" date="2019-07" db="EMBL/GenBank/DDBJ databases">
        <title>Novel species of Flavobacterium.</title>
        <authorList>
            <person name="Liu Q."/>
            <person name="Xin Y.-H."/>
        </authorList>
    </citation>
    <scope>NUCLEOTIDE SEQUENCE [LARGE SCALE GENOMIC DNA]</scope>
    <source>
        <strain evidence="1 2">GSR22</strain>
    </source>
</reference>
<sequence length="105" mass="12388">MSGGAFDYKQYNIREIHETIQSELERMGNPKPKEELWNDKAYYDKHPEELNWPIESDAVVNAYKTAIDLLKKAEVYTQRIDWYISGDDGEESFLRRLKEDLEALS</sequence>
<dbReference type="RefSeq" id="WP_144065089.1">
    <property type="nucleotide sequence ID" value="NZ_VJZL01000056.1"/>
</dbReference>
<protein>
    <submittedName>
        <fullName evidence="1">Uncharacterized protein</fullName>
    </submittedName>
</protein>
<dbReference type="EMBL" id="VJZL01000056">
    <property type="protein sequence ID" value="TRX05072.1"/>
    <property type="molecule type" value="Genomic_DNA"/>
</dbReference>
<evidence type="ECO:0000313" key="2">
    <source>
        <dbReference type="Proteomes" id="UP000318669"/>
    </source>
</evidence>
<dbReference type="Proteomes" id="UP000318669">
    <property type="component" value="Unassembled WGS sequence"/>
</dbReference>
<name>A0A553B9Y8_9FLAO</name>
<dbReference type="OrthoDB" id="1069357at2"/>
<organism evidence="1 2">
    <name type="scientific">Flavobacterium gawalongense</name>
    <dbReference type="NCBI Taxonomy" id="2594432"/>
    <lineage>
        <taxon>Bacteria</taxon>
        <taxon>Pseudomonadati</taxon>
        <taxon>Bacteroidota</taxon>
        <taxon>Flavobacteriia</taxon>
        <taxon>Flavobacteriales</taxon>
        <taxon>Flavobacteriaceae</taxon>
        <taxon>Flavobacterium</taxon>
    </lineage>
</organism>
<evidence type="ECO:0000313" key="1">
    <source>
        <dbReference type="EMBL" id="TRX05072.1"/>
    </source>
</evidence>
<dbReference type="AlphaFoldDB" id="A0A553B9Y8"/>
<accession>A0A553B9Y8</accession>
<comment type="caution">
    <text evidence="1">The sequence shown here is derived from an EMBL/GenBank/DDBJ whole genome shotgun (WGS) entry which is preliminary data.</text>
</comment>